<evidence type="ECO:0000313" key="2">
    <source>
        <dbReference type="Proteomes" id="UP000535501"/>
    </source>
</evidence>
<proteinExistence type="predicted"/>
<dbReference type="EMBL" id="JACHEJ010000007">
    <property type="protein sequence ID" value="MBB6181016.1"/>
    <property type="molecule type" value="Genomic_DNA"/>
</dbReference>
<dbReference type="AlphaFoldDB" id="A0A7W9Z1M9"/>
<organism evidence="1 2">
    <name type="scientific">Pseudorhizobium flavum</name>
    <dbReference type="NCBI Taxonomy" id="1335061"/>
    <lineage>
        <taxon>Bacteria</taxon>
        <taxon>Pseudomonadati</taxon>
        <taxon>Pseudomonadota</taxon>
        <taxon>Alphaproteobacteria</taxon>
        <taxon>Hyphomicrobiales</taxon>
        <taxon>Rhizobiaceae</taxon>
        <taxon>Rhizobium/Agrobacterium group</taxon>
        <taxon>Pseudorhizobium</taxon>
    </lineage>
</organism>
<reference evidence="1 2" key="1">
    <citation type="submission" date="2020-08" db="EMBL/GenBank/DDBJ databases">
        <title>Genomic Encyclopedia of Type Strains, Phase IV (KMG-IV): sequencing the most valuable type-strain genomes for metagenomic binning, comparative biology and taxonomic classification.</title>
        <authorList>
            <person name="Goeker M."/>
        </authorList>
    </citation>
    <scope>NUCLEOTIDE SEQUENCE [LARGE SCALE GENOMIC DNA]</scope>
    <source>
        <strain evidence="1 2">DSM 102134</strain>
    </source>
</reference>
<comment type="caution">
    <text evidence="1">The sequence shown here is derived from an EMBL/GenBank/DDBJ whole genome shotgun (WGS) entry which is preliminary data.</text>
</comment>
<protein>
    <submittedName>
        <fullName evidence="1">Uncharacterized protein</fullName>
    </submittedName>
</protein>
<dbReference type="Proteomes" id="UP000535501">
    <property type="component" value="Unassembled WGS sequence"/>
</dbReference>
<sequence length="68" mass="7633">MAMSAHIHVKPEDHILTIQEAIEPVYNRLALECEARIIDAAVRAGWSAEEAVAAIEDLRKRELLESTH</sequence>
<accession>A0A7W9Z1M9</accession>
<dbReference type="RefSeq" id="WP_052637403.1">
    <property type="nucleotide sequence ID" value="NZ_CANLQM010000006.1"/>
</dbReference>
<keyword evidence="2" id="KW-1185">Reference proteome</keyword>
<name>A0A7W9Z1M9_9HYPH</name>
<gene>
    <name evidence="1" type="ORF">HNQ75_002999</name>
</gene>
<evidence type="ECO:0000313" key="1">
    <source>
        <dbReference type="EMBL" id="MBB6181016.1"/>
    </source>
</evidence>